<gene>
    <name evidence="12" type="ORF">ACFQ0S_07855</name>
</gene>
<dbReference type="InterPro" id="IPR044068">
    <property type="entry name" value="CB"/>
</dbReference>
<evidence type="ECO:0000256" key="2">
    <source>
        <dbReference type="ARBA" id="ARBA00022490"/>
    </source>
</evidence>
<evidence type="ECO:0000256" key="9">
    <source>
        <dbReference type="PROSITE-ProRule" id="PRU01248"/>
    </source>
</evidence>
<dbReference type="PROSITE" id="PS51898">
    <property type="entry name" value="TYR_RECOMBINASE"/>
    <property type="match status" value="1"/>
</dbReference>
<evidence type="ECO:0000313" key="12">
    <source>
        <dbReference type="EMBL" id="MFD0984390.1"/>
    </source>
</evidence>
<evidence type="ECO:0000256" key="3">
    <source>
        <dbReference type="ARBA" id="ARBA00022618"/>
    </source>
</evidence>
<organism evidence="12 13">
    <name type="scientific">Flavobacterium myungsuense</name>
    <dbReference type="NCBI Taxonomy" id="651823"/>
    <lineage>
        <taxon>Bacteria</taxon>
        <taxon>Pseudomonadati</taxon>
        <taxon>Bacteroidota</taxon>
        <taxon>Flavobacteriia</taxon>
        <taxon>Flavobacteriales</taxon>
        <taxon>Flavobacteriaceae</taxon>
        <taxon>Flavobacterium</taxon>
    </lineage>
</organism>
<reference evidence="13" key="1">
    <citation type="journal article" date="2019" name="Int. J. Syst. Evol. Microbiol.">
        <title>The Global Catalogue of Microorganisms (GCM) 10K type strain sequencing project: providing services to taxonomists for standard genome sequencing and annotation.</title>
        <authorList>
            <consortium name="The Broad Institute Genomics Platform"/>
            <consortium name="The Broad Institute Genome Sequencing Center for Infectious Disease"/>
            <person name="Wu L."/>
            <person name="Ma J."/>
        </authorList>
    </citation>
    <scope>NUCLEOTIDE SEQUENCE [LARGE SCALE GENOMIC DNA]</scope>
    <source>
        <strain evidence="13">CECT 7649</strain>
    </source>
</reference>
<keyword evidence="8" id="KW-0131">Cell cycle</keyword>
<feature type="domain" description="Tyr recombinase" evidence="10">
    <location>
        <begin position="107"/>
        <end position="290"/>
    </location>
</feature>
<dbReference type="SUPFAM" id="SSF56349">
    <property type="entry name" value="DNA breaking-rejoining enzymes"/>
    <property type="match status" value="1"/>
</dbReference>
<dbReference type="RefSeq" id="WP_379753104.1">
    <property type="nucleotide sequence ID" value="NZ_JBHSYB010000006.1"/>
</dbReference>
<evidence type="ECO:0000259" key="10">
    <source>
        <dbReference type="PROSITE" id="PS51898"/>
    </source>
</evidence>
<dbReference type="Gene3D" id="1.10.443.10">
    <property type="entry name" value="Intergrase catalytic core"/>
    <property type="match status" value="1"/>
</dbReference>
<dbReference type="InterPro" id="IPR011010">
    <property type="entry name" value="DNA_brk_join_enz"/>
</dbReference>
<proteinExistence type="predicted"/>
<dbReference type="EMBL" id="JBHTIZ010000021">
    <property type="protein sequence ID" value="MFD0984390.1"/>
    <property type="molecule type" value="Genomic_DNA"/>
</dbReference>
<sequence>MTNYLQSFKDYLQLEKNYSPHTVNAYLNDICFFEKFIKEEFNQENLLEVNYSQIRSWIVCLVDDTISNTSINRKMASLKSFYKFLLKTKQIEVSPLIKHKALKTAKNLQIPFSEKELDAVLHQIKYPDGFEGVRDKLIIDLFYTTGIRRTELIHLKVSNINHSNNTLKVLGKRNKERVLPILPIVSQQINLYFSERSNLEQIKDSDFFFVTKKGLKLNDSLVYRLINNYFSNVSEKVKKSPHILRHTFATHLLNNGADINSVKELLGHSSLASTQVYTHSSLAELKKVYGNAHPRSRD</sequence>
<dbReference type="Gene3D" id="1.10.150.130">
    <property type="match status" value="1"/>
</dbReference>
<keyword evidence="4" id="KW-0159">Chromosome partition</keyword>
<evidence type="ECO:0000256" key="5">
    <source>
        <dbReference type="ARBA" id="ARBA00022908"/>
    </source>
</evidence>
<dbReference type="Pfam" id="PF02899">
    <property type="entry name" value="Phage_int_SAM_1"/>
    <property type="match status" value="1"/>
</dbReference>
<evidence type="ECO:0000256" key="7">
    <source>
        <dbReference type="ARBA" id="ARBA00023172"/>
    </source>
</evidence>
<evidence type="ECO:0000259" key="11">
    <source>
        <dbReference type="PROSITE" id="PS51900"/>
    </source>
</evidence>
<keyword evidence="3" id="KW-0132">Cell division</keyword>
<feature type="domain" description="Core-binding (CB)" evidence="11">
    <location>
        <begin position="1"/>
        <end position="86"/>
    </location>
</feature>
<name>A0ABW3J1S6_9FLAO</name>
<dbReference type="InterPro" id="IPR050090">
    <property type="entry name" value="Tyrosine_recombinase_XerCD"/>
</dbReference>
<dbReference type="InterPro" id="IPR013762">
    <property type="entry name" value="Integrase-like_cat_sf"/>
</dbReference>
<evidence type="ECO:0000256" key="8">
    <source>
        <dbReference type="ARBA" id="ARBA00023306"/>
    </source>
</evidence>
<keyword evidence="2" id="KW-0963">Cytoplasm</keyword>
<dbReference type="PANTHER" id="PTHR30349">
    <property type="entry name" value="PHAGE INTEGRASE-RELATED"/>
    <property type="match status" value="1"/>
</dbReference>
<comment type="subcellular location">
    <subcellularLocation>
        <location evidence="1">Cytoplasm</location>
    </subcellularLocation>
</comment>
<dbReference type="PROSITE" id="PS51900">
    <property type="entry name" value="CB"/>
    <property type="match status" value="1"/>
</dbReference>
<dbReference type="InterPro" id="IPR010998">
    <property type="entry name" value="Integrase_recombinase_N"/>
</dbReference>
<protein>
    <submittedName>
        <fullName evidence="12">Tyrosine-type recombinase/integrase</fullName>
    </submittedName>
</protein>
<dbReference type="InterPro" id="IPR004107">
    <property type="entry name" value="Integrase_SAM-like_N"/>
</dbReference>
<dbReference type="Proteomes" id="UP001597051">
    <property type="component" value="Unassembled WGS sequence"/>
</dbReference>
<dbReference type="PANTHER" id="PTHR30349:SF77">
    <property type="entry name" value="TYROSINE RECOMBINASE XERC"/>
    <property type="match status" value="1"/>
</dbReference>
<dbReference type="Pfam" id="PF00589">
    <property type="entry name" value="Phage_integrase"/>
    <property type="match status" value="1"/>
</dbReference>
<keyword evidence="7" id="KW-0233">DNA recombination</keyword>
<accession>A0ABW3J1S6</accession>
<evidence type="ECO:0000256" key="4">
    <source>
        <dbReference type="ARBA" id="ARBA00022829"/>
    </source>
</evidence>
<evidence type="ECO:0000256" key="1">
    <source>
        <dbReference type="ARBA" id="ARBA00004496"/>
    </source>
</evidence>
<dbReference type="InterPro" id="IPR002104">
    <property type="entry name" value="Integrase_catalytic"/>
</dbReference>
<keyword evidence="6 9" id="KW-0238">DNA-binding</keyword>
<keyword evidence="13" id="KW-1185">Reference proteome</keyword>
<comment type="caution">
    <text evidence="12">The sequence shown here is derived from an EMBL/GenBank/DDBJ whole genome shotgun (WGS) entry which is preliminary data.</text>
</comment>
<evidence type="ECO:0000256" key="6">
    <source>
        <dbReference type="ARBA" id="ARBA00023125"/>
    </source>
</evidence>
<evidence type="ECO:0000313" key="13">
    <source>
        <dbReference type="Proteomes" id="UP001597051"/>
    </source>
</evidence>
<keyword evidence="5" id="KW-0229">DNA integration</keyword>